<comment type="caution">
    <text evidence="1">The sequence shown here is derived from an EMBL/GenBank/DDBJ whole genome shotgun (WGS) entry which is preliminary data.</text>
</comment>
<protein>
    <submittedName>
        <fullName evidence="1">Uncharacterized protein</fullName>
    </submittedName>
</protein>
<evidence type="ECO:0000313" key="2">
    <source>
        <dbReference type="Proteomes" id="UP001590951"/>
    </source>
</evidence>
<accession>A0ABR4ATT3</accession>
<organism evidence="1 2">
    <name type="scientific">Lepraria finkii</name>
    <dbReference type="NCBI Taxonomy" id="1340010"/>
    <lineage>
        <taxon>Eukaryota</taxon>
        <taxon>Fungi</taxon>
        <taxon>Dikarya</taxon>
        <taxon>Ascomycota</taxon>
        <taxon>Pezizomycotina</taxon>
        <taxon>Lecanoromycetes</taxon>
        <taxon>OSLEUM clade</taxon>
        <taxon>Lecanoromycetidae</taxon>
        <taxon>Lecanorales</taxon>
        <taxon>Lecanorineae</taxon>
        <taxon>Stereocaulaceae</taxon>
        <taxon>Lepraria</taxon>
    </lineage>
</organism>
<reference evidence="1 2" key="1">
    <citation type="submission" date="2024-09" db="EMBL/GenBank/DDBJ databases">
        <title>Rethinking Asexuality: The Enigmatic Case of Functional Sexual Genes in Lepraria (Stereocaulaceae).</title>
        <authorList>
            <person name="Doellman M."/>
            <person name="Sun Y."/>
            <person name="Barcenas-Pena A."/>
            <person name="Lumbsch H.T."/>
            <person name="Grewe F."/>
        </authorList>
    </citation>
    <scope>NUCLEOTIDE SEQUENCE [LARGE SCALE GENOMIC DNA]</scope>
    <source>
        <strain evidence="1 2">Grewe 0041</strain>
    </source>
</reference>
<evidence type="ECO:0000313" key="1">
    <source>
        <dbReference type="EMBL" id="KAL2049115.1"/>
    </source>
</evidence>
<dbReference type="EMBL" id="JBHFEH010000071">
    <property type="protein sequence ID" value="KAL2049115.1"/>
    <property type="molecule type" value="Genomic_DNA"/>
</dbReference>
<sequence length="80" mass="9054">MLSRSEKRLKIVVHTVLLHDVDGHDGADMENDIETALMSPTDSQTVCYWYKGFEEKRRSILIAKIPAVGKEGQMSLVHLD</sequence>
<keyword evidence="2" id="KW-1185">Reference proteome</keyword>
<name>A0ABR4ATT3_9LECA</name>
<gene>
    <name evidence="1" type="ORF">ABVK25_010627</name>
</gene>
<dbReference type="Proteomes" id="UP001590951">
    <property type="component" value="Unassembled WGS sequence"/>
</dbReference>
<proteinExistence type="predicted"/>